<feature type="compositionally biased region" description="Basic residues" evidence="1">
    <location>
        <begin position="284"/>
        <end position="299"/>
    </location>
</feature>
<dbReference type="AlphaFoldDB" id="L8H4M7"/>
<feature type="compositionally biased region" description="Low complexity" evidence="1">
    <location>
        <begin position="127"/>
        <end position="155"/>
    </location>
</feature>
<feature type="compositionally biased region" description="Low complexity" evidence="1">
    <location>
        <begin position="263"/>
        <end position="283"/>
    </location>
</feature>
<reference evidence="2 3" key="1">
    <citation type="journal article" date="2013" name="Genome Biol.">
        <title>Genome of Acanthamoeba castellanii highlights extensive lateral gene transfer and early evolution of tyrosine kinase signaling.</title>
        <authorList>
            <person name="Clarke M."/>
            <person name="Lohan A.J."/>
            <person name="Liu B."/>
            <person name="Lagkouvardos I."/>
            <person name="Roy S."/>
            <person name="Zafar N."/>
            <person name="Bertelli C."/>
            <person name="Schilde C."/>
            <person name="Kianianmomeni A."/>
            <person name="Burglin T.R."/>
            <person name="Frech C."/>
            <person name="Turcotte B."/>
            <person name="Kopec K.O."/>
            <person name="Synnott J.M."/>
            <person name="Choo C."/>
            <person name="Paponov I."/>
            <person name="Finkler A."/>
            <person name="Soon Heng Tan C."/>
            <person name="Hutchins A.P."/>
            <person name="Weinmeier T."/>
            <person name="Rattei T."/>
            <person name="Chu J.S."/>
            <person name="Gimenez G."/>
            <person name="Irimia M."/>
            <person name="Rigden D.J."/>
            <person name="Fitzpatrick D.A."/>
            <person name="Lorenzo-Morales J."/>
            <person name="Bateman A."/>
            <person name="Chiu C.H."/>
            <person name="Tang P."/>
            <person name="Hegemann P."/>
            <person name="Fromm H."/>
            <person name="Raoult D."/>
            <person name="Greub G."/>
            <person name="Miranda-Saavedra D."/>
            <person name="Chen N."/>
            <person name="Nash P."/>
            <person name="Ginger M.L."/>
            <person name="Horn M."/>
            <person name="Schaap P."/>
            <person name="Caler L."/>
            <person name="Loftus B."/>
        </authorList>
    </citation>
    <scope>NUCLEOTIDE SEQUENCE [LARGE SCALE GENOMIC DNA]</scope>
    <source>
        <strain evidence="2 3">Neff</strain>
    </source>
</reference>
<protein>
    <submittedName>
        <fullName evidence="2">Uncharacterized protein</fullName>
    </submittedName>
</protein>
<gene>
    <name evidence="2" type="ORF">ACA1_199660</name>
</gene>
<dbReference type="GeneID" id="14920509"/>
<organism evidence="2 3">
    <name type="scientific">Acanthamoeba castellanii (strain ATCC 30010 / Neff)</name>
    <dbReference type="NCBI Taxonomy" id="1257118"/>
    <lineage>
        <taxon>Eukaryota</taxon>
        <taxon>Amoebozoa</taxon>
        <taxon>Discosea</taxon>
        <taxon>Longamoebia</taxon>
        <taxon>Centramoebida</taxon>
        <taxon>Acanthamoebidae</taxon>
        <taxon>Acanthamoeba</taxon>
    </lineage>
</organism>
<dbReference type="KEGG" id="acan:ACA1_199660"/>
<dbReference type="VEuPathDB" id="AmoebaDB:ACA1_199660"/>
<dbReference type="RefSeq" id="XP_004341775.1">
    <property type="nucleotide sequence ID" value="XM_004341727.1"/>
</dbReference>
<feature type="region of interest" description="Disordered" evidence="1">
    <location>
        <begin position="127"/>
        <end position="177"/>
    </location>
</feature>
<evidence type="ECO:0000313" key="3">
    <source>
        <dbReference type="Proteomes" id="UP000011083"/>
    </source>
</evidence>
<sequence>MWKGPRGGTKQHYTHLKRIDPSKKSVPTELQQEYNYYHSINLEKEKEEMGPRMFGMFKMNREGAYVPSLSAMYASALEVEREEELNQRGRPSGADLPPPPGARAAAYGGHDDPDVNFLACLKPLAHPSSSSSPLPSSRASPPLPSSSSSATIAPSFFPRLLGGPPQPTSPSSSSAYAAQAGGYPPPYYSGMAPPLPPNLSSAGGLPFDRDPSAPWDAGPAHHHHHRGLPSPYAHHPHQPPPPPQQQHPLYYLAAGATAGGSGHLPTSSSPTSSPRGSYHQQHPQSHHHHLHHHHPHQHQHQQQSPLLHGSVDIPYTSLPPLLAPPPPPHAFANNAGSTHLYRSSAGGHPGGLPSDADERREQTAQQREDSNYSPPALRHAP</sequence>
<accession>L8H4M7</accession>
<evidence type="ECO:0000313" key="2">
    <source>
        <dbReference type="EMBL" id="ELR19683.1"/>
    </source>
</evidence>
<feature type="region of interest" description="Disordered" evidence="1">
    <location>
        <begin position="199"/>
        <end position="381"/>
    </location>
</feature>
<evidence type="ECO:0000256" key="1">
    <source>
        <dbReference type="SAM" id="MobiDB-lite"/>
    </source>
</evidence>
<dbReference type="EMBL" id="KB007932">
    <property type="protein sequence ID" value="ELR19683.1"/>
    <property type="molecule type" value="Genomic_DNA"/>
</dbReference>
<dbReference type="Proteomes" id="UP000011083">
    <property type="component" value="Unassembled WGS sequence"/>
</dbReference>
<proteinExistence type="predicted"/>
<keyword evidence="3" id="KW-1185">Reference proteome</keyword>
<feature type="region of interest" description="Disordered" evidence="1">
    <location>
        <begin position="82"/>
        <end position="109"/>
    </location>
</feature>
<name>L8H4M7_ACACF</name>
<feature type="compositionally biased region" description="Basic and acidic residues" evidence="1">
    <location>
        <begin position="356"/>
        <end position="370"/>
    </location>
</feature>